<feature type="domain" description="Plastocyanin-like" evidence="7">
    <location>
        <begin position="160"/>
        <end position="275"/>
    </location>
</feature>
<evidence type="ECO:0000259" key="5">
    <source>
        <dbReference type="Pfam" id="PF00394"/>
    </source>
</evidence>
<dbReference type="SUPFAM" id="SSF49503">
    <property type="entry name" value="Cupredoxins"/>
    <property type="match status" value="3"/>
</dbReference>
<dbReference type="PANTHER" id="PTHR11709:SF502">
    <property type="entry name" value="MULTICOPPER OXIDASE"/>
    <property type="match status" value="1"/>
</dbReference>
<dbReference type="Gene3D" id="2.60.40.420">
    <property type="entry name" value="Cupredoxins - blue copper proteins"/>
    <property type="match status" value="3"/>
</dbReference>
<accession>A0ABR2UYB8</accession>
<dbReference type="EMBL" id="JARVKF010000330">
    <property type="protein sequence ID" value="KAK9419339.1"/>
    <property type="molecule type" value="Genomic_DNA"/>
</dbReference>
<organism evidence="8 9">
    <name type="scientific">Seiridium unicorne</name>
    <dbReference type="NCBI Taxonomy" id="138068"/>
    <lineage>
        <taxon>Eukaryota</taxon>
        <taxon>Fungi</taxon>
        <taxon>Dikarya</taxon>
        <taxon>Ascomycota</taxon>
        <taxon>Pezizomycotina</taxon>
        <taxon>Sordariomycetes</taxon>
        <taxon>Xylariomycetidae</taxon>
        <taxon>Amphisphaeriales</taxon>
        <taxon>Sporocadaceae</taxon>
        <taxon>Seiridium</taxon>
    </lineage>
</organism>
<feature type="signal peptide" evidence="4">
    <location>
        <begin position="1"/>
        <end position="21"/>
    </location>
</feature>
<keyword evidence="4" id="KW-0732">Signal</keyword>
<evidence type="ECO:0000259" key="6">
    <source>
        <dbReference type="Pfam" id="PF07731"/>
    </source>
</evidence>
<evidence type="ECO:0000256" key="3">
    <source>
        <dbReference type="SAM" id="MobiDB-lite"/>
    </source>
</evidence>
<evidence type="ECO:0000256" key="1">
    <source>
        <dbReference type="ARBA" id="ARBA00010609"/>
    </source>
</evidence>
<evidence type="ECO:0000313" key="9">
    <source>
        <dbReference type="Proteomes" id="UP001408356"/>
    </source>
</evidence>
<dbReference type="Proteomes" id="UP001408356">
    <property type="component" value="Unassembled WGS sequence"/>
</dbReference>
<feature type="region of interest" description="Disordered" evidence="3">
    <location>
        <begin position="23"/>
        <end position="129"/>
    </location>
</feature>
<gene>
    <name evidence="8" type="ORF">SUNI508_01316</name>
</gene>
<dbReference type="InterPro" id="IPR001117">
    <property type="entry name" value="Cu-oxidase_2nd"/>
</dbReference>
<dbReference type="CDD" id="cd13901">
    <property type="entry name" value="CuRO_3_MaLCC_like"/>
    <property type="match status" value="1"/>
</dbReference>
<dbReference type="InterPro" id="IPR011706">
    <property type="entry name" value="Cu-oxidase_C"/>
</dbReference>
<dbReference type="CDD" id="cd13880">
    <property type="entry name" value="CuRO_2_MaLCC_like"/>
    <property type="match status" value="1"/>
</dbReference>
<dbReference type="InterPro" id="IPR011707">
    <property type="entry name" value="Cu-oxidase-like_N"/>
</dbReference>
<evidence type="ECO:0000256" key="2">
    <source>
        <dbReference type="ARBA" id="ARBA00023008"/>
    </source>
</evidence>
<evidence type="ECO:0000259" key="7">
    <source>
        <dbReference type="Pfam" id="PF07732"/>
    </source>
</evidence>
<dbReference type="Pfam" id="PF07732">
    <property type="entry name" value="Cu-oxidase_3"/>
    <property type="match status" value="1"/>
</dbReference>
<evidence type="ECO:0000256" key="4">
    <source>
        <dbReference type="SAM" id="SignalP"/>
    </source>
</evidence>
<dbReference type="Pfam" id="PF00394">
    <property type="entry name" value="Cu-oxidase"/>
    <property type="match status" value="1"/>
</dbReference>
<protein>
    <submittedName>
        <fullName evidence="8">Laccase-2</fullName>
    </submittedName>
</protein>
<reference evidence="8 9" key="1">
    <citation type="journal article" date="2024" name="J. Plant Pathol.">
        <title>Sequence and assembly of the genome of Seiridium unicorne, isolate CBS 538.82, causal agent of cypress canker disease.</title>
        <authorList>
            <person name="Scali E."/>
            <person name="Rocca G.D."/>
            <person name="Danti R."/>
            <person name="Garbelotto M."/>
            <person name="Barberini S."/>
            <person name="Baroncelli R."/>
            <person name="Emiliani G."/>
        </authorList>
    </citation>
    <scope>NUCLEOTIDE SEQUENCE [LARGE SCALE GENOMIC DNA]</scope>
    <source>
        <strain evidence="8 9">BM-138-508</strain>
    </source>
</reference>
<sequence>MRFTLANSVLLASLFISDAVASPFAQQPGKGPTSTLSPSPNPGQPDPGSTQQPSPFPTTTPGSPNQPGNPSTTSVPTAPGSPQQPGQPSTSTSTKSSTSTTISATPGSTIVPDEPTVPRDACTGNTADTRSQWCDYSIDTDYSTTSPDTGVTREYWFELTDVTIAPDGVSRTAMAVNGSFPGPTIIADWGDMVVVHVQNSLTTSLNGTSIHFHGIRQNYTNENDGVSSITQCPTAPGESITYTWKAEQYGSSWYHSHFSLQAWEGILGGIVINGPATANYDEDLGNLFLNDWDHSTVDQLYDYAQTVGPPTLANGLINGTNVYDDGGSRFTTSWTSGTTYRIRLVNGAIDTHWKFMVDNHTMTVIASDFVPIEPYTTDYINIGMGQRYDILITADQSAVADQFWMRAIPQSACSDVETADNILGIVTYVGDTSTEPTTVGYDYGADSCDDETANLVPYITKTVGGAELQAVEDASIALQGSLFKWTLNSTTLLTDWANPTLMQVLNGTDVFDTNDAVIHLPEASQWFYLVIETTLAVTHPIHLHGHDFFILAQDTGTYSSSVSLNLDNPPRRDVAMLPPSGYLVIAWETDNPGVWLLHCHIGWHTSEGFALQFVERFDEISDIMDTTYVSDQCDSWTTFQDANSITQGDSGI</sequence>
<dbReference type="InterPro" id="IPR045087">
    <property type="entry name" value="Cu-oxidase_fam"/>
</dbReference>
<keyword evidence="9" id="KW-1185">Reference proteome</keyword>
<keyword evidence="2" id="KW-0186">Copper</keyword>
<dbReference type="CDD" id="cd13854">
    <property type="entry name" value="CuRO_1_MaLCC_like"/>
    <property type="match status" value="1"/>
</dbReference>
<name>A0ABR2UYB8_9PEZI</name>
<dbReference type="InterPro" id="IPR008972">
    <property type="entry name" value="Cupredoxin"/>
</dbReference>
<proteinExistence type="inferred from homology"/>
<dbReference type="Pfam" id="PF07731">
    <property type="entry name" value="Cu-oxidase_2"/>
    <property type="match status" value="1"/>
</dbReference>
<evidence type="ECO:0000313" key="8">
    <source>
        <dbReference type="EMBL" id="KAK9419339.1"/>
    </source>
</evidence>
<feature type="domain" description="Plastocyanin-like" evidence="6">
    <location>
        <begin position="495"/>
        <end position="616"/>
    </location>
</feature>
<feature type="domain" description="Plastocyanin-like" evidence="5">
    <location>
        <begin position="287"/>
        <end position="413"/>
    </location>
</feature>
<dbReference type="PANTHER" id="PTHR11709">
    <property type="entry name" value="MULTI-COPPER OXIDASE"/>
    <property type="match status" value="1"/>
</dbReference>
<feature type="compositionally biased region" description="Low complexity" evidence="3">
    <location>
        <begin position="76"/>
        <end position="110"/>
    </location>
</feature>
<feature type="compositionally biased region" description="Polar residues" evidence="3">
    <location>
        <begin position="65"/>
        <end position="75"/>
    </location>
</feature>
<comment type="caution">
    <text evidence="8">The sequence shown here is derived from an EMBL/GenBank/DDBJ whole genome shotgun (WGS) entry which is preliminary data.</text>
</comment>
<feature type="chain" id="PRO_5045673368" evidence="4">
    <location>
        <begin position="22"/>
        <end position="652"/>
    </location>
</feature>
<comment type="similarity">
    <text evidence="1">Belongs to the multicopper oxidase family.</text>
</comment>
<feature type="compositionally biased region" description="Low complexity" evidence="3">
    <location>
        <begin position="47"/>
        <end position="63"/>
    </location>
</feature>